<feature type="domain" description="DUF676" evidence="3">
    <location>
        <begin position="1064"/>
        <end position="1256"/>
    </location>
</feature>
<evidence type="ECO:0000259" key="3">
    <source>
        <dbReference type="Pfam" id="PF05057"/>
    </source>
</evidence>
<dbReference type="InterPro" id="IPR029058">
    <property type="entry name" value="AB_hydrolase_fold"/>
</dbReference>
<feature type="region of interest" description="Disordered" evidence="2">
    <location>
        <begin position="817"/>
        <end position="859"/>
    </location>
</feature>
<accession>A0AAV4VWG7</accession>
<dbReference type="Pfam" id="PF12394">
    <property type="entry name" value="DUF3657"/>
    <property type="match status" value="1"/>
</dbReference>
<dbReference type="Proteomes" id="UP001054837">
    <property type="component" value="Unassembled WGS sequence"/>
</dbReference>
<evidence type="ECO:0000313" key="4">
    <source>
        <dbReference type="EMBL" id="GIY74636.1"/>
    </source>
</evidence>
<dbReference type="FunFam" id="3.40.50.1820:FF:000004">
    <property type="entry name" value="Protein FAM135A isoform a"/>
    <property type="match status" value="1"/>
</dbReference>
<dbReference type="PANTHER" id="PTHR12482">
    <property type="entry name" value="LIPASE ROG1-RELATED-RELATED"/>
    <property type="match status" value="1"/>
</dbReference>
<dbReference type="EMBL" id="BPLQ01013769">
    <property type="protein sequence ID" value="GIY74636.1"/>
    <property type="molecule type" value="Genomic_DNA"/>
</dbReference>
<dbReference type="InterPro" id="IPR007751">
    <property type="entry name" value="DUF676_lipase-like"/>
</dbReference>
<dbReference type="PANTHER" id="PTHR12482:SF5">
    <property type="entry name" value="DUF676 DOMAIN-CONTAINING PROTEIN"/>
    <property type="match status" value="1"/>
</dbReference>
<proteinExistence type="inferred from homology"/>
<keyword evidence="5" id="KW-1185">Reference proteome</keyword>
<name>A0AAV4VWG7_9ARAC</name>
<feature type="compositionally biased region" description="Polar residues" evidence="2">
    <location>
        <begin position="483"/>
        <end position="492"/>
    </location>
</feature>
<organism evidence="4 5">
    <name type="scientific">Caerostris darwini</name>
    <dbReference type="NCBI Taxonomy" id="1538125"/>
    <lineage>
        <taxon>Eukaryota</taxon>
        <taxon>Metazoa</taxon>
        <taxon>Ecdysozoa</taxon>
        <taxon>Arthropoda</taxon>
        <taxon>Chelicerata</taxon>
        <taxon>Arachnida</taxon>
        <taxon>Araneae</taxon>
        <taxon>Araneomorphae</taxon>
        <taxon>Entelegynae</taxon>
        <taxon>Araneoidea</taxon>
        <taxon>Araneidae</taxon>
        <taxon>Caerostris</taxon>
    </lineage>
</organism>
<dbReference type="SUPFAM" id="SSF53474">
    <property type="entry name" value="alpha/beta-Hydrolases"/>
    <property type="match status" value="1"/>
</dbReference>
<dbReference type="InterPro" id="IPR022122">
    <property type="entry name" value="DUF3657"/>
</dbReference>
<feature type="compositionally biased region" description="Basic and acidic residues" evidence="2">
    <location>
        <begin position="668"/>
        <end position="684"/>
    </location>
</feature>
<dbReference type="Gene3D" id="3.40.50.1820">
    <property type="entry name" value="alpha/beta hydrolase"/>
    <property type="match status" value="1"/>
</dbReference>
<reference evidence="4 5" key="1">
    <citation type="submission" date="2021-06" db="EMBL/GenBank/DDBJ databases">
        <title>Caerostris darwini draft genome.</title>
        <authorList>
            <person name="Kono N."/>
            <person name="Arakawa K."/>
        </authorList>
    </citation>
    <scope>NUCLEOTIDE SEQUENCE [LARGE SCALE GENOMIC DNA]</scope>
</reference>
<comment type="caution">
    <text evidence="4">The sequence shown here is derived from an EMBL/GenBank/DDBJ whole genome shotgun (WGS) entry which is preliminary data.</text>
</comment>
<evidence type="ECO:0000256" key="2">
    <source>
        <dbReference type="SAM" id="MobiDB-lite"/>
    </source>
</evidence>
<feature type="region of interest" description="Disordered" evidence="2">
    <location>
        <begin position="667"/>
        <end position="689"/>
    </location>
</feature>
<dbReference type="Pfam" id="PF05057">
    <property type="entry name" value="DUF676"/>
    <property type="match status" value="1"/>
</dbReference>
<protein>
    <submittedName>
        <fullName evidence="4">Protein FAM135A</fullName>
    </submittedName>
</protein>
<sequence length="1334" mass="150076">MGELQCTLEFSIELHKFINVDLFQRGFYQVRSTLKASPKLPVKIEVNLPKNSSCTLVFPACIVNGTAVSKTFQILYKNEEVILDDIIIFKVHTLIEGHRVRESLLKADFQIIVELWFTDQSFGLDQHNSIHCVSTRTLLLHFDPARGLHHHVPLLFDYFHLCAVTITIHASIIAICQPYLSIQKPSNKMFLTASPRLSNKKSHSSMETVFFGFQMGRSVPSATRLYRAHLVHWELCSILLSAHNCLCRKLLEYTALLPPWQQLKLDSVENTSYLENLSDFAKECHKHVKSGLVPSKEQLFGPYEGMDSEDEFLMKANSDIAQICGAIIILWQKFLEIVLGREKIRQHLSRQRHFQRVKRFSEAFFLIERTRDSALAPCDSSVEVYQEVSEYLRKSTYLNLLPPLEVECVEFDGDLNTLPIIYEEHYQETARRGSGNSQSSQSDSTVSLTDVNFLVEDGTEDNVDGSRRTSQGSLGQKYRSPDISATPTSPSAYSCCPESISSAASVKSSGVTTKKHSLKDKFFHNFKGDIEHDYEEYAVHSGPFSRINQKIAVRSKMKLRSRTVNFLRQLKKPQFGQNPNTVVLLGIKKLDSCHTVACGIAKSTRIPFALEKGIRHSQSTLSVMSTLYSEGNSTIPNSESMPDLSSGYVPPPPLPPMLQKVQLLNGNSDHKSSELSNEHLDKKSSPSYLVPDRSSYNKISSPNHFAINNKFVYPDTEANKYIAMKNKNEKVRENAIDPKNSLNVPISKEISDAISTSNIKVQSSKHAESVVSNQPLKSEGLFNNMEKKKGCKYELPPPLPINSSELIISGNETKSSSNVCDMCPPSPPVQFKDPPSNNSQSTYSSKVEKGSKLKKKNPIEITSKTNSSWSNDSCLSSIICQGTLFFPKPPAQFGDDVVETHLNQNNGKCSPEKATTVKGTYKSSKEVDLKEDNIESAEEINAKTLENTIAFFDTKCTILEMLSDLSETNEQYLPSNDNVNVASVSCNERVRSYSLNTENSTSEETPSIRRASVIGTEMISFVKAKEEFRKQLQYPWLWYSDFPNLASDVPYFQCDSDLRAFSPEGMHLVICVHGLDGNSADLRLVRTYLELGLPTVNFEFLMSERNQGETFDDFDTLTDRLVSEVSYYIEVYGLKPVKISFIGHSLGNIIIRSALTRPEMKPYLNKLHTFLSLSGPHLGTLYNSSGLVNMGMWFMQKWKKSGSLLQLSMKDASDLRQTFLYKLSQKSGLEHFRNILLFGSSQDRYVPLHSARIELCKPALKDTSLQGVVYREMVTNLMQPIIQNPDIALLRYDVHHALPSSANSLIGRAAHIAVLDSELFIEKFLAVCGLRFFT</sequence>
<evidence type="ECO:0000313" key="5">
    <source>
        <dbReference type="Proteomes" id="UP001054837"/>
    </source>
</evidence>
<comment type="similarity">
    <text evidence="1">Belongs to the FAM135 family.</text>
</comment>
<feature type="region of interest" description="Disordered" evidence="2">
    <location>
        <begin position="458"/>
        <end position="493"/>
    </location>
</feature>
<gene>
    <name evidence="4" type="primary">FAM135A</name>
    <name evidence="4" type="ORF">CDAR_532621</name>
</gene>
<dbReference type="InterPro" id="IPR044294">
    <property type="entry name" value="Lipase-like"/>
</dbReference>
<evidence type="ECO:0000256" key="1">
    <source>
        <dbReference type="ARBA" id="ARBA00007949"/>
    </source>
</evidence>